<evidence type="ECO:0000313" key="2">
    <source>
        <dbReference type="EMBL" id="CAH2394766.1"/>
    </source>
</evidence>
<dbReference type="Gene3D" id="3.40.50.1820">
    <property type="entry name" value="alpha/beta hydrolase"/>
    <property type="match status" value="1"/>
</dbReference>
<evidence type="ECO:0000313" key="3">
    <source>
        <dbReference type="Proteomes" id="UP001152604"/>
    </source>
</evidence>
<dbReference type="InterPro" id="IPR029058">
    <property type="entry name" value="AB_hydrolase_fold"/>
</dbReference>
<dbReference type="SUPFAM" id="SSF53474">
    <property type="entry name" value="alpha/beta-Hydrolases"/>
    <property type="match status" value="1"/>
</dbReference>
<dbReference type="PANTHER" id="PTHR43798">
    <property type="entry name" value="MONOACYLGLYCEROL LIPASE"/>
    <property type="match status" value="1"/>
</dbReference>
<keyword evidence="2" id="KW-0378">Hydrolase</keyword>
<dbReference type="PANTHER" id="PTHR43798:SF33">
    <property type="entry name" value="HYDROLASE, PUTATIVE (AFU_ORTHOLOGUE AFUA_2G14860)-RELATED"/>
    <property type="match status" value="1"/>
</dbReference>
<gene>
    <name evidence="2" type="ORF">MES4922_110210</name>
</gene>
<evidence type="ECO:0000259" key="1">
    <source>
        <dbReference type="Pfam" id="PF00561"/>
    </source>
</evidence>
<keyword evidence="3" id="KW-1185">Reference proteome</keyword>
<proteinExistence type="predicted"/>
<organism evidence="2 3">
    <name type="scientific">Mesorhizobium ventifaucium</name>
    <dbReference type="NCBI Taxonomy" id="666020"/>
    <lineage>
        <taxon>Bacteria</taxon>
        <taxon>Pseudomonadati</taxon>
        <taxon>Pseudomonadota</taxon>
        <taxon>Alphaproteobacteria</taxon>
        <taxon>Hyphomicrobiales</taxon>
        <taxon>Phyllobacteriaceae</taxon>
        <taxon>Mesorhizobium</taxon>
    </lineage>
</organism>
<accession>A0ABN8JAL5</accession>
<dbReference type="InterPro" id="IPR000073">
    <property type="entry name" value="AB_hydrolase_1"/>
</dbReference>
<dbReference type="RefSeq" id="WP_254023115.1">
    <property type="nucleotide sequence ID" value="NZ_CAKXZS010000003.1"/>
</dbReference>
<dbReference type="EMBL" id="CAKXZS010000003">
    <property type="protein sequence ID" value="CAH2394766.1"/>
    <property type="molecule type" value="Genomic_DNA"/>
</dbReference>
<sequence length="312" mass="33952">MSDNLRSYTIRLDNGLSFPCVEHGNPAATPLLLLHGYTDSWRSFEPVLQKFPASVRAIAFTQRGHGEAGKPAEGFTPRDFASDAVALLDRLGIGRAVIAGHSMGSFVAQRIAIDHPDRVAGLVLEGSFPAMTGNAGVDELWREVEHFTDPVERDFAFAFQSSTLAQPIPRALLETFVDESLKTPARIWKNALRGLRDADHTAELALIRAPTLVMWGAADALFPRSDQDVLLARIPGAQLSLYDRAGHSIHWEEPLRFASDVAAFVEARTTSQQAAKALTSAANRLPLQPRAPAFLHQSSSRGRAIASATEKL</sequence>
<protein>
    <submittedName>
        <fullName evidence="2">Alpha/beta hydrolase</fullName>
    </submittedName>
</protein>
<name>A0ABN8JAL5_9HYPH</name>
<reference evidence="2" key="1">
    <citation type="submission" date="2022-03" db="EMBL/GenBank/DDBJ databases">
        <authorList>
            <person name="Brunel B."/>
        </authorList>
    </citation>
    <scope>NUCLEOTIDE SEQUENCE</scope>
    <source>
        <strain evidence="2">STM4922sample</strain>
    </source>
</reference>
<feature type="domain" description="AB hydrolase-1" evidence="1">
    <location>
        <begin position="30"/>
        <end position="254"/>
    </location>
</feature>
<comment type="caution">
    <text evidence="2">The sequence shown here is derived from an EMBL/GenBank/DDBJ whole genome shotgun (WGS) entry which is preliminary data.</text>
</comment>
<dbReference type="Pfam" id="PF00561">
    <property type="entry name" value="Abhydrolase_1"/>
    <property type="match status" value="1"/>
</dbReference>
<dbReference type="PRINTS" id="PR00111">
    <property type="entry name" value="ABHYDROLASE"/>
</dbReference>
<dbReference type="GO" id="GO:0016787">
    <property type="term" value="F:hydrolase activity"/>
    <property type="evidence" value="ECO:0007669"/>
    <property type="project" value="UniProtKB-KW"/>
</dbReference>
<dbReference type="InterPro" id="IPR050266">
    <property type="entry name" value="AB_hydrolase_sf"/>
</dbReference>
<dbReference type="Proteomes" id="UP001152604">
    <property type="component" value="Unassembled WGS sequence"/>
</dbReference>